<evidence type="ECO:0000313" key="6">
    <source>
        <dbReference type="Proteomes" id="UP000027195"/>
    </source>
</evidence>
<reference evidence="6" key="1">
    <citation type="journal article" date="2014" name="Proc. Natl. Acad. Sci. U.S.A.">
        <title>Extensive sampling of basidiomycete genomes demonstrates inadequacy of the white-rot/brown-rot paradigm for wood decay fungi.</title>
        <authorList>
            <person name="Riley R."/>
            <person name="Salamov A.A."/>
            <person name="Brown D.W."/>
            <person name="Nagy L.G."/>
            <person name="Floudas D."/>
            <person name="Held B.W."/>
            <person name="Levasseur A."/>
            <person name="Lombard V."/>
            <person name="Morin E."/>
            <person name="Otillar R."/>
            <person name="Lindquist E.A."/>
            <person name="Sun H."/>
            <person name="LaButti K.M."/>
            <person name="Schmutz J."/>
            <person name="Jabbour D."/>
            <person name="Luo H."/>
            <person name="Baker S.E."/>
            <person name="Pisabarro A.G."/>
            <person name="Walton J.D."/>
            <person name="Blanchette R.A."/>
            <person name="Henrissat B."/>
            <person name="Martin F."/>
            <person name="Cullen D."/>
            <person name="Hibbett D.S."/>
            <person name="Grigoriev I.V."/>
        </authorList>
    </citation>
    <scope>NUCLEOTIDE SEQUENCE [LARGE SCALE GENOMIC DNA]</scope>
    <source>
        <strain evidence="6">FD-172 SS1</strain>
    </source>
</reference>
<evidence type="ECO:0000256" key="2">
    <source>
        <dbReference type="ARBA" id="ARBA00010878"/>
    </source>
</evidence>
<feature type="region of interest" description="Disordered" evidence="4">
    <location>
        <begin position="1"/>
        <end position="47"/>
    </location>
</feature>
<dbReference type="GO" id="GO:0071013">
    <property type="term" value="C:catalytic step 2 spliceosome"/>
    <property type="evidence" value="ECO:0007669"/>
    <property type="project" value="TreeGrafter"/>
</dbReference>
<dbReference type="AlphaFoldDB" id="A0A067MC52"/>
<dbReference type="SUPFAM" id="SSF50405">
    <property type="entry name" value="Actin-crosslinking proteins"/>
    <property type="match status" value="1"/>
</dbReference>
<dbReference type="CDD" id="cd23339">
    <property type="entry name" value="beta-trefoil_FSCN_fungal_FRG1-like"/>
    <property type="match status" value="1"/>
</dbReference>
<dbReference type="PANTHER" id="PTHR12928">
    <property type="entry name" value="FRG1 PROTEIN"/>
    <property type="match status" value="1"/>
</dbReference>
<dbReference type="OrthoDB" id="5539371at2759"/>
<evidence type="ECO:0000313" key="5">
    <source>
        <dbReference type="EMBL" id="KDQ12265.1"/>
    </source>
</evidence>
<dbReference type="InParanoid" id="A0A067MC52"/>
<evidence type="ECO:0008006" key="7">
    <source>
        <dbReference type="Google" id="ProtNLM"/>
    </source>
</evidence>
<comment type="subcellular location">
    <subcellularLocation>
        <location evidence="1">Nucleus</location>
        <location evidence="1">Nucleolus</location>
    </subcellularLocation>
</comment>
<keyword evidence="6" id="KW-1185">Reference proteome</keyword>
<dbReference type="GO" id="GO:0005730">
    <property type="term" value="C:nucleolus"/>
    <property type="evidence" value="ECO:0007669"/>
    <property type="project" value="UniProtKB-SubCell"/>
</dbReference>
<dbReference type="STRING" id="930990.A0A067MC52"/>
<organism evidence="5 6">
    <name type="scientific">Botryobasidium botryosum (strain FD-172 SS1)</name>
    <dbReference type="NCBI Taxonomy" id="930990"/>
    <lineage>
        <taxon>Eukaryota</taxon>
        <taxon>Fungi</taxon>
        <taxon>Dikarya</taxon>
        <taxon>Basidiomycota</taxon>
        <taxon>Agaricomycotina</taxon>
        <taxon>Agaricomycetes</taxon>
        <taxon>Cantharellales</taxon>
        <taxon>Botryobasidiaceae</taxon>
        <taxon>Botryobasidium</taxon>
    </lineage>
</organism>
<protein>
    <recommendedName>
        <fullName evidence="7">Protein FRG1</fullName>
    </recommendedName>
</protein>
<evidence type="ECO:0000256" key="3">
    <source>
        <dbReference type="ARBA" id="ARBA00023242"/>
    </source>
</evidence>
<name>A0A067MC52_BOTB1</name>
<feature type="compositionally biased region" description="Basic and acidic residues" evidence="4">
    <location>
        <begin position="27"/>
        <end position="36"/>
    </location>
</feature>
<dbReference type="GO" id="GO:0051015">
    <property type="term" value="F:actin filament binding"/>
    <property type="evidence" value="ECO:0007669"/>
    <property type="project" value="TreeGrafter"/>
</dbReference>
<dbReference type="EMBL" id="KL198051">
    <property type="protein sequence ID" value="KDQ12265.1"/>
    <property type="molecule type" value="Genomic_DNA"/>
</dbReference>
<dbReference type="FunCoup" id="A0A067MC52">
    <property type="interactions" value="437"/>
</dbReference>
<keyword evidence="3" id="KW-0539">Nucleus</keyword>
<dbReference type="Pfam" id="PF06229">
    <property type="entry name" value="FRG1"/>
    <property type="match status" value="1"/>
</dbReference>
<dbReference type="HOGENOM" id="CLU_062276_1_0_1"/>
<dbReference type="Proteomes" id="UP000027195">
    <property type="component" value="Unassembled WGS sequence"/>
</dbReference>
<feature type="compositionally biased region" description="Basic residues" evidence="4">
    <location>
        <begin position="10"/>
        <end position="26"/>
    </location>
</feature>
<dbReference type="Gene3D" id="2.80.10.50">
    <property type="match status" value="1"/>
</dbReference>
<dbReference type="PANTHER" id="PTHR12928:SF0">
    <property type="entry name" value="FSHD REGION GENE 1"/>
    <property type="match status" value="1"/>
</dbReference>
<dbReference type="InterPro" id="IPR010414">
    <property type="entry name" value="FRG1"/>
</dbReference>
<sequence>MSSSTEKVRSTKLKFKGDKPKKRKRKDRDEGGGSRDEDNDPQGTRPEYSALICDLDTRLSVAWVQPENPTQVLGPTFLVHPADPPTCIAYDSTRSRITFPALSTTEPVLSLTPNEVSHVWVTTRVAGSLTINLRTAEGKFLSCDAHGVVSADREARGPQEEWTPVILPDGMVAFQNVYEKYLGIDEVAGGSMQLRGDAENIGFGERFWVKVQSEYKKKAGEEERKKEGIVENQTIDEVGTNHKFQAWGAGRSVVSTQDKRDLKKARKEGRLTEAMLDRRAKLKSDRFC</sequence>
<evidence type="ECO:0000256" key="1">
    <source>
        <dbReference type="ARBA" id="ARBA00004604"/>
    </source>
</evidence>
<dbReference type="InterPro" id="IPR008999">
    <property type="entry name" value="Actin-crosslinking"/>
</dbReference>
<evidence type="ECO:0000256" key="4">
    <source>
        <dbReference type="SAM" id="MobiDB-lite"/>
    </source>
</evidence>
<proteinExistence type="inferred from homology"/>
<comment type="similarity">
    <text evidence="2">Belongs to the FRG1 family.</text>
</comment>
<gene>
    <name evidence="5" type="ORF">BOTBODRAFT_419489</name>
</gene>
<accession>A0A067MC52</accession>